<evidence type="ECO:0000256" key="2">
    <source>
        <dbReference type="ARBA" id="ARBA00009347"/>
    </source>
</evidence>
<evidence type="ECO:0000256" key="3">
    <source>
        <dbReference type="ARBA" id="ARBA00022630"/>
    </source>
</evidence>
<name>A0A158KSP7_9BURK</name>
<comment type="cofactor">
    <cofactor evidence="1">
        <name>FAD</name>
        <dbReference type="ChEBI" id="CHEBI:57692"/>
    </cofactor>
</comment>
<dbReference type="GO" id="GO:0003995">
    <property type="term" value="F:acyl-CoA dehydrogenase activity"/>
    <property type="evidence" value="ECO:0007669"/>
    <property type="project" value="TreeGrafter"/>
</dbReference>
<evidence type="ECO:0000256" key="5">
    <source>
        <dbReference type="ARBA" id="ARBA00023002"/>
    </source>
</evidence>
<evidence type="ECO:0000313" key="8">
    <source>
        <dbReference type="Proteomes" id="UP000054770"/>
    </source>
</evidence>
<dbReference type="InterPro" id="IPR009100">
    <property type="entry name" value="AcylCoA_DH/oxidase_NM_dom_sf"/>
</dbReference>
<dbReference type="EMBL" id="FCON02000153">
    <property type="protein sequence ID" value="SAL84158.1"/>
    <property type="molecule type" value="Genomic_DNA"/>
</dbReference>
<sequence>MFTEAIEEILRDQAGPDAIRASEASGIGSARPAVWSALEDAGFLELLAPEDDGGAALALAALAPIFTAFGRHALPVPAAQSIAARALLRDTGVRPPAGMITLAGNCLRMADGSLCAPRVPFGLTSDYVLANVDGELQLLDAGEAQRNATGVRGSASATLTWKRGAVSAPLAGEGAGEGVRRFSAAIHAAAIAGAMDRVFGMTLQYCNDRSQFGKSIGKFQAVQHQLSVMAQHVASAGIAAELAFSGAGRVPARLATAIAKARTSMAVPLVASTAHALHGAIGITEEYDLQLYTRRLHEWRMADGSETYWNEIVGEALLAQPQATVTDFARAALAV</sequence>
<dbReference type="PANTHER" id="PTHR43884:SF20">
    <property type="entry name" value="ACYL-COA DEHYDROGENASE FADE28"/>
    <property type="match status" value="1"/>
</dbReference>
<dbReference type="InterPro" id="IPR009075">
    <property type="entry name" value="AcylCo_DH/oxidase_C"/>
</dbReference>
<dbReference type="OrthoDB" id="2450120at2"/>
<evidence type="ECO:0000259" key="6">
    <source>
        <dbReference type="Pfam" id="PF00441"/>
    </source>
</evidence>
<dbReference type="PANTHER" id="PTHR43884">
    <property type="entry name" value="ACYL-COA DEHYDROGENASE"/>
    <property type="match status" value="1"/>
</dbReference>
<evidence type="ECO:0000256" key="4">
    <source>
        <dbReference type="ARBA" id="ARBA00022827"/>
    </source>
</evidence>
<feature type="domain" description="Acyl-CoA dehydrogenase/oxidase C-terminal" evidence="6">
    <location>
        <begin position="185"/>
        <end position="317"/>
    </location>
</feature>
<keyword evidence="5" id="KW-0560">Oxidoreductase</keyword>
<accession>A0A158KSP7</accession>
<comment type="caution">
    <text evidence="7">The sequence shown here is derived from an EMBL/GenBank/DDBJ whole genome shotgun (WGS) entry which is preliminary data.</text>
</comment>
<dbReference type="SUPFAM" id="SSF47203">
    <property type="entry name" value="Acyl-CoA dehydrogenase C-terminal domain-like"/>
    <property type="match status" value="1"/>
</dbReference>
<keyword evidence="8" id="KW-1185">Reference proteome</keyword>
<dbReference type="Pfam" id="PF00441">
    <property type="entry name" value="Acyl-CoA_dh_1"/>
    <property type="match status" value="1"/>
</dbReference>
<organism evidence="7 8">
    <name type="scientific">Caballeronia choica</name>
    <dbReference type="NCBI Taxonomy" id="326476"/>
    <lineage>
        <taxon>Bacteria</taxon>
        <taxon>Pseudomonadati</taxon>
        <taxon>Pseudomonadota</taxon>
        <taxon>Betaproteobacteria</taxon>
        <taxon>Burkholderiales</taxon>
        <taxon>Burkholderiaceae</taxon>
        <taxon>Caballeronia</taxon>
    </lineage>
</organism>
<dbReference type="GO" id="GO:0050660">
    <property type="term" value="F:flavin adenine dinucleotide binding"/>
    <property type="evidence" value="ECO:0007669"/>
    <property type="project" value="InterPro"/>
</dbReference>
<dbReference type="InterPro" id="IPR036250">
    <property type="entry name" value="AcylCo_DH-like_C"/>
</dbReference>
<gene>
    <name evidence="7" type="ORF">AWB68_07189</name>
</gene>
<keyword evidence="3" id="KW-0285">Flavoprotein</keyword>
<evidence type="ECO:0000313" key="7">
    <source>
        <dbReference type="EMBL" id="SAL84158.1"/>
    </source>
</evidence>
<dbReference type="Proteomes" id="UP000054770">
    <property type="component" value="Unassembled WGS sequence"/>
</dbReference>
<proteinExistence type="inferred from homology"/>
<dbReference type="Gene3D" id="1.10.540.10">
    <property type="entry name" value="Acyl-CoA dehydrogenase/oxidase, N-terminal domain"/>
    <property type="match status" value="1"/>
</dbReference>
<dbReference type="RefSeq" id="WP_087649040.1">
    <property type="nucleotide sequence ID" value="NZ_FCON02000153.1"/>
</dbReference>
<comment type="similarity">
    <text evidence="2">Belongs to the acyl-CoA dehydrogenase family.</text>
</comment>
<reference evidence="7" key="1">
    <citation type="submission" date="2016-01" db="EMBL/GenBank/DDBJ databases">
        <authorList>
            <person name="Peeters C."/>
        </authorList>
    </citation>
    <scope>NUCLEOTIDE SEQUENCE [LARGE SCALE GENOMIC DNA]</scope>
    <source>
        <strain evidence="7">LMG 22940</strain>
    </source>
</reference>
<dbReference type="InterPro" id="IPR037069">
    <property type="entry name" value="AcylCoA_DH/ox_N_sf"/>
</dbReference>
<dbReference type="AlphaFoldDB" id="A0A158KSP7"/>
<keyword evidence="4" id="KW-0274">FAD</keyword>
<dbReference type="Gene3D" id="1.20.140.10">
    <property type="entry name" value="Butyryl-CoA Dehydrogenase, subunit A, domain 3"/>
    <property type="match status" value="1"/>
</dbReference>
<dbReference type="SUPFAM" id="SSF56645">
    <property type="entry name" value="Acyl-CoA dehydrogenase NM domain-like"/>
    <property type="match status" value="1"/>
</dbReference>
<evidence type="ECO:0000256" key="1">
    <source>
        <dbReference type="ARBA" id="ARBA00001974"/>
    </source>
</evidence>
<protein>
    <submittedName>
        <fullName evidence="7">Acyl-CoA dehydrogenase-like protein</fullName>
    </submittedName>
</protein>